<dbReference type="Proteomes" id="UP001217325">
    <property type="component" value="Unassembled WGS sequence"/>
</dbReference>
<evidence type="ECO:0000256" key="1">
    <source>
        <dbReference type="ARBA" id="ARBA00022475"/>
    </source>
</evidence>
<keyword evidence="4" id="KW-0564">Palmitate</keyword>
<feature type="region of interest" description="Disordered" evidence="6">
    <location>
        <begin position="249"/>
        <end position="305"/>
    </location>
</feature>
<gene>
    <name evidence="9" type="ORF">PXH69_33870</name>
</gene>
<name>A0AAW6M0J7_RHOSG</name>
<sequence>MTSPEGPGSAKAGWYPDSAANLLRYWDGQRWTDATQAMPTPHGATTEPKRSGKKWALLGGVVAVVAVAVAVTGVVVLADREDSDDTWSAFPYSMGCTVEAVSDTVGAPPAAARVRSSTLTHIGENKLAVTIEFVDSVPAEPKQVKSPYMDTLIDEPGSLSYGVFVVGSEASLDATLTANEWSSGVDWFSEGIFDERELPDQYYLDPLTSVTSTGNTVKFVYNLDNIIDRFAGETFQPKVIVTAQLAGPASNANPAGSPGDSYDPQSCTVGTPTTDRGAVASPGTSQAPATESTPAAPATPECGESDTAALTSALGQLPAEPITGREWSTTPIASNYDPCADLSTILVTVDGATGSSPVQALMFHRGEYLGTGTSKAFGFTDLDVGSSTNDTVVLTYKTGQTCNACNDGIRTPVEFHWDGTSVRMIGTPPN</sequence>
<feature type="compositionally biased region" description="Low complexity" evidence="6">
    <location>
        <begin position="284"/>
        <end position="301"/>
    </location>
</feature>
<accession>A0AAW6M0J7</accession>
<keyword evidence="2" id="KW-0732">Signal</keyword>
<evidence type="ECO:0000256" key="7">
    <source>
        <dbReference type="SAM" id="Phobius"/>
    </source>
</evidence>
<proteinExistence type="predicted"/>
<dbReference type="RefSeq" id="WP_275233107.1">
    <property type="nucleotide sequence ID" value="NZ_JARDXE010000039.1"/>
</dbReference>
<keyword evidence="7" id="KW-1133">Transmembrane helix</keyword>
<evidence type="ECO:0000256" key="4">
    <source>
        <dbReference type="ARBA" id="ARBA00023139"/>
    </source>
</evidence>
<dbReference type="Pfam" id="PF10708">
    <property type="entry name" value="DUF2510"/>
    <property type="match status" value="1"/>
</dbReference>
<protein>
    <submittedName>
        <fullName evidence="9">LppP/LprE family lipoprotein</fullName>
    </submittedName>
</protein>
<feature type="domain" description="DUF2510" evidence="8">
    <location>
        <begin position="12"/>
        <end position="41"/>
    </location>
</feature>
<dbReference type="InterPro" id="IPR018929">
    <property type="entry name" value="DUF2510"/>
</dbReference>
<evidence type="ECO:0000313" key="10">
    <source>
        <dbReference type="Proteomes" id="UP001217325"/>
    </source>
</evidence>
<evidence type="ECO:0000313" key="9">
    <source>
        <dbReference type="EMBL" id="MDE8649955.1"/>
    </source>
</evidence>
<evidence type="ECO:0000256" key="3">
    <source>
        <dbReference type="ARBA" id="ARBA00023136"/>
    </source>
</evidence>
<comment type="caution">
    <text evidence="9">The sequence shown here is derived from an EMBL/GenBank/DDBJ whole genome shotgun (WGS) entry which is preliminary data.</text>
</comment>
<dbReference type="Pfam" id="PF14041">
    <property type="entry name" value="Lipoprotein_21"/>
    <property type="match status" value="1"/>
</dbReference>
<reference evidence="9" key="1">
    <citation type="submission" date="2023-02" db="EMBL/GenBank/DDBJ databases">
        <title>A novel hydrolase synthesized by Rhodococcus erythropolis HQ is responsible for the detoxification of Zearalenone.</title>
        <authorList>
            <person name="Hu J."/>
            <person name="Xu J."/>
        </authorList>
    </citation>
    <scope>NUCLEOTIDE SEQUENCE</scope>
    <source>
        <strain evidence="9">HQ</strain>
    </source>
</reference>
<keyword evidence="7" id="KW-0812">Transmembrane</keyword>
<evidence type="ECO:0000259" key="8">
    <source>
        <dbReference type="Pfam" id="PF10708"/>
    </source>
</evidence>
<evidence type="ECO:0000256" key="5">
    <source>
        <dbReference type="ARBA" id="ARBA00023288"/>
    </source>
</evidence>
<keyword evidence="1" id="KW-1003">Cell membrane</keyword>
<feature type="compositionally biased region" description="Polar residues" evidence="6">
    <location>
        <begin position="263"/>
        <end position="274"/>
    </location>
</feature>
<organism evidence="9 10">
    <name type="scientific">Rhodococcus qingshengii</name>
    <dbReference type="NCBI Taxonomy" id="334542"/>
    <lineage>
        <taxon>Bacteria</taxon>
        <taxon>Bacillati</taxon>
        <taxon>Actinomycetota</taxon>
        <taxon>Actinomycetes</taxon>
        <taxon>Mycobacteriales</taxon>
        <taxon>Nocardiaceae</taxon>
        <taxon>Rhodococcus</taxon>
        <taxon>Rhodococcus erythropolis group</taxon>
    </lineage>
</organism>
<keyword evidence="5 9" id="KW-0449">Lipoprotein</keyword>
<dbReference type="EMBL" id="JARDXE010000039">
    <property type="protein sequence ID" value="MDE8649955.1"/>
    <property type="molecule type" value="Genomic_DNA"/>
</dbReference>
<dbReference type="InterPro" id="IPR025971">
    <property type="entry name" value="LppP/LprE"/>
</dbReference>
<feature type="transmembrane region" description="Helical" evidence="7">
    <location>
        <begin position="55"/>
        <end position="78"/>
    </location>
</feature>
<evidence type="ECO:0000256" key="2">
    <source>
        <dbReference type="ARBA" id="ARBA00022729"/>
    </source>
</evidence>
<keyword evidence="3 7" id="KW-0472">Membrane</keyword>
<dbReference type="AlphaFoldDB" id="A0AAW6M0J7"/>
<evidence type="ECO:0000256" key="6">
    <source>
        <dbReference type="SAM" id="MobiDB-lite"/>
    </source>
</evidence>